<dbReference type="InterPro" id="IPR001077">
    <property type="entry name" value="COMT_C"/>
</dbReference>
<proteinExistence type="inferred from homology"/>
<keyword evidence="5" id="KW-1133">Transmembrane helix</keyword>
<dbReference type="InterPro" id="IPR029063">
    <property type="entry name" value="SAM-dependent_MTases_sf"/>
</dbReference>
<feature type="domain" description="O-methyltransferase dimerisation" evidence="7">
    <location>
        <begin position="19"/>
        <end position="102"/>
    </location>
</feature>
<dbReference type="GO" id="GO:0009813">
    <property type="term" value="P:flavonoid biosynthetic process"/>
    <property type="evidence" value="ECO:0007669"/>
    <property type="project" value="UniProtKB-ARBA"/>
</dbReference>
<comment type="caution">
    <text evidence="8">The sequence shown here is derived from an EMBL/GenBank/DDBJ whole genome shotgun (WGS) entry which is preliminary data.</text>
</comment>
<keyword evidence="2 8" id="KW-0808">Transferase</keyword>
<dbReference type="InterPro" id="IPR016461">
    <property type="entry name" value="COMT-like"/>
</dbReference>
<dbReference type="GO" id="GO:0008171">
    <property type="term" value="F:O-methyltransferase activity"/>
    <property type="evidence" value="ECO:0007669"/>
    <property type="project" value="InterPro"/>
</dbReference>
<evidence type="ECO:0000256" key="3">
    <source>
        <dbReference type="ARBA" id="ARBA00022691"/>
    </source>
</evidence>
<evidence type="ECO:0000313" key="9">
    <source>
        <dbReference type="Proteomes" id="UP000325081"/>
    </source>
</evidence>
<dbReference type="SUPFAM" id="SSF53335">
    <property type="entry name" value="S-adenosyl-L-methionine-dependent methyltransferases"/>
    <property type="match status" value="1"/>
</dbReference>
<accession>A0A5A7PVF0</accession>
<dbReference type="EMBL" id="BKCP01005206">
    <property type="protein sequence ID" value="GER36744.1"/>
    <property type="molecule type" value="Genomic_DNA"/>
</dbReference>
<name>A0A5A7PVF0_STRAF</name>
<dbReference type="OrthoDB" id="1606438at2759"/>
<dbReference type="InterPro" id="IPR036388">
    <property type="entry name" value="WH-like_DNA-bd_sf"/>
</dbReference>
<keyword evidence="9" id="KW-1185">Reference proteome</keyword>
<dbReference type="GO" id="GO:0008757">
    <property type="term" value="F:S-adenosylmethionine-dependent methyltransferase activity"/>
    <property type="evidence" value="ECO:0007669"/>
    <property type="project" value="UniProtKB-ARBA"/>
</dbReference>
<dbReference type="Gene3D" id="3.40.50.150">
    <property type="entry name" value="Vaccinia Virus protein VP39"/>
    <property type="match status" value="1"/>
</dbReference>
<evidence type="ECO:0000259" key="6">
    <source>
        <dbReference type="Pfam" id="PF00891"/>
    </source>
</evidence>
<evidence type="ECO:0000256" key="1">
    <source>
        <dbReference type="ARBA" id="ARBA00022603"/>
    </source>
</evidence>
<feature type="domain" description="O-methyltransferase C-terminal" evidence="6">
    <location>
        <begin position="126"/>
        <end position="228"/>
    </location>
</feature>
<evidence type="ECO:0000256" key="5">
    <source>
        <dbReference type="SAM" id="Phobius"/>
    </source>
</evidence>
<dbReference type="SUPFAM" id="SSF46785">
    <property type="entry name" value="Winged helix' DNA-binding domain"/>
    <property type="match status" value="1"/>
</dbReference>
<organism evidence="8 9">
    <name type="scientific">Striga asiatica</name>
    <name type="common">Asiatic witchweed</name>
    <name type="synonym">Buchnera asiatica</name>
    <dbReference type="NCBI Taxonomy" id="4170"/>
    <lineage>
        <taxon>Eukaryota</taxon>
        <taxon>Viridiplantae</taxon>
        <taxon>Streptophyta</taxon>
        <taxon>Embryophyta</taxon>
        <taxon>Tracheophyta</taxon>
        <taxon>Spermatophyta</taxon>
        <taxon>Magnoliopsida</taxon>
        <taxon>eudicotyledons</taxon>
        <taxon>Gunneridae</taxon>
        <taxon>Pentapetalae</taxon>
        <taxon>asterids</taxon>
        <taxon>lamiids</taxon>
        <taxon>Lamiales</taxon>
        <taxon>Orobanchaceae</taxon>
        <taxon>Buchnereae</taxon>
        <taxon>Striga</taxon>
    </lineage>
</organism>
<keyword evidence="3" id="KW-0949">S-adenosyl-L-methionine</keyword>
<dbReference type="AlphaFoldDB" id="A0A5A7PVF0"/>
<evidence type="ECO:0000313" key="8">
    <source>
        <dbReference type="EMBL" id="GER36744.1"/>
    </source>
</evidence>
<dbReference type="InterPro" id="IPR036390">
    <property type="entry name" value="WH_DNA-bd_sf"/>
</dbReference>
<evidence type="ECO:0000259" key="7">
    <source>
        <dbReference type="Pfam" id="PF08100"/>
    </source>
</evidence>
<reference evidence="9" key="1">
    <citation type="journal article" date="2019" name="Curr. Biol.">
        <title>Genome Sequence of Striga asiatica Provides Insight into the Evolution of Plant Parasitism.</title>
        <authorList>
            <person name="Yoshida S."/>
            <person name="Kim S."/>
            <person name="Wafula E.K."/>
            <person name="Tanskanen J."/>
            <person name="Kim Y.M."/>
            <person name="Honaas L."/>
            <person name="Yang Z."/>
            <person name="Spallek T."/>
            <person name="Conn C.E."/>
            <person name="Ichihashi Y."/>
            <person name="Cheong K."/>
            <person name="Cui S."/>
            <person name="Der J.P."/>
            <person name="Gundlach H."/>
            <person name="Jiao Y."/>
            <person name="Hori C."/>
            <person name="Ishida J.K."/>
            <person name="Kasahara H."/>
            <person name="Kiba T."/>
            <person name="Kim M.S."/>
            <person name="Koo N."/>
            <person name="Laohavisit A."/>
            <person name="Lee Y.H."/>
            <person name="Lumba S."/>
            <person name="McCourt P."/>
            <person name="Mortimer J.C."/>
            <person name="Mutuku J.M."/>
            <person name="Nomura T."/>
            <person name="Sasaki-Sekimoto Y."/>
            <person name="Seto Y."/>
            <person name="Wang Y."/>
            <person name="Wakatake T."/>
            <person name="Sakakibara H."/>
            <person name="Demura T."/>
            <person name="Yamaguchi S."/>
            <person name="Yoneyama K."/>
            <person name="Manabe R.I."/>
            <person name="Nelson D.C."/>
            <person name="Schulman A.H."/>
            <person name="Timko M.P."/>
            <person name="dePamphilis C.W."/>
            <person name="Choi D."/>
            <person name="Shirasu K."/>
        </authorList>
    </citation>
    <scope>NUCLEOTIDE SEQUENCE [LARGE SCALE GENOMIC DNA]</scope>
    <source>
        <strain evidence="9">cv. UVA1</strain>
    </source>
</reference>
<dbReference type="InterPro" id="IPR012967">
    <property type="entry name" value="COMT_dimerisation"/>
</dbReference>
<comment type="similarity">
    <text evidence="4">Belongs to the class I-like SAM-binding methyltransferase superfamily. Cation-independent O-methyltransferase family. COMT subfamily.</text>
</comment>
<keyword evidence="5" id="KW-0812">Transmembrane</keyword>
<dbReference type="GO" id="GO:0032259">
    <property type="term" value="P:methylation"/>
    <property type="evidence" value="ECO:0007669"/>
    <property type="project" value="UniProtKB-KW"/>
</dbReference>
<protein>
    <submittedName>
        <fullName evidence="8">O-methyltransferase</fullName>
    </submittedName>
</protein>
<dbReference type="Pfam" id="PF08100">
    <property type="entry name" value="Dimerisation"/>
    <property type="match status" value="1"/>
</dbReference>
<dbReference type="Gene3D" id="1.10.10.10">
    <property type="entry name" value="Winged helix-like DNA-binding domain superfamily/Winged helix DNA-binding domain"/>
    <property type="match status" value="1"/>
</dbReference>
<dbReference type="FunFam" id="1.10.10.10:FF:000357">
    <property type="entry name" value="Caffeic acid 3-O-methyltransferase"/>
    <property type="match status" value="1"/>
</dbReference>
<dbReference type="PANTHER" id="PTHR11746">
    <property type="entry name" value="O-METHYLTRANSFERASE"/>
    <property type="match status" value="1"/>
</dbReference>
<dbReference type="PROSITE" id="PS51683">
    <property type="entry name" value="SAM_OMT_II"/>
    <property type="match status" value="1"/>
</dbReference>
<gene>
    <name evidence="8" type="ORF">STAS_13111</name>
</gene>
<evidence type="ECO:0000256" key="2">
    <source>
        <dbReference type="ARBA" id="ARBA00022679"/>
    </source>
</evidence>
<feature type="transmembrane region" description="Helical" evidence="5">
    <location>
        <begin position="232"/>
        <end position="250"/>
    </location>
</feature>
<dbReference type="Proteomes" id="UP000325081">
    <property type="component" value="Unassembled WGS sequence"/>
</dbReference>
<keyword evidence="5" id="KW-0472">Membrane</keyword>
<keyword evidence="1 8" id="KW-0489">Methyltransferase</keyword>
<dbReference type="GO" id="GO:0046983">
    <property type="term" value="F:protein dimerization activity"/>
    <property type="evidence" value="ECO:0007669"/>
    <property type="project" value="InterPro"/>
</dbReference>
<sequence length="260" mass="28879">MDYSAVVNEDDAHLLATHIAACSAFPAAVKCAIELNLFELMKQLAGFVSASELAAKVAPANSEAHLMIDRILRLLASYSVVKCRHTNNERHYSLGPVCEFFTDNQDGASLAPLFLLMHANLYQTSWGKLKDSIVEGGVPFNKAHGMSLYEHSALNPKSNKLFFDAMSDNSTILMKKIVATYNGFEGLNSIVDVGGGIGSTTNMIVSRYPMIKGINFDLLHVIQHAPSYSGKLHMYLLSLVFLIYFITYLERDQQYIYLLR</sequence>
<evidence type="ECO:0000256" key="4">
    <source>
        <dbReference type="ARBA" id="ARBA00034481"/>
    </source>
</evidence>
<dbReference type="Pfam" id="PF00891">
    <property type="entry name" value="Methyltransf_2"/>
    <property type="match status" value="1"/>
</dbReference>